<dbReference type="InterPro" id="IPR041633">
    <property type="entry name" value="Polbeta"/>
</dbReference>
<evidence type="ECO:0000256" key="2">
    <source>
        <dbReference type="ARBA" id="ARBA00022679"/>
    </source>
</evidence>
<dbReference type="SUPFAM" id="SSF81301">
    <property type="entry name" value="Nucleotidyltransferase"/>
    <property type="match status" value="1"/>
</dbReference>
<evidence type="ECO:0000256" key="7">
    <source>
        <dbReference type="ARBA" id="ARBA00022842"/>
    </source>
</evidence>
<dbReference type="RefSeq" id="WP_106152227.1">
    <property type="nucleotide sequence ID" value="NZ_PVTS01000004.1"/>
</dbReference>
<dbReference type="Proteomes" id="UP000252733">
    <property type="component" value="Unassembled WGS sequence"/>
</dbReference>
<keyword evidence="3" id="KW-0548">Nucleotidyltransferase</keyword>
<keyword evidence="5" id="KW-0547">Nucleotide-binding</keyword>
<dbReference type="AlphaFoldDB" id="A0A2T0XPF1"/>
<organism evidence="9 10">
    <name type="scientific">Marinilabilia salmonicolor</name>
    <dbReference type="NCBI Taxonomy" id="989"/>
    <lineage>
        <taxon>Bacteria</taxon>
        <taxon>Pseudomonadati</taxon>
        <taxon>Bacteroidota</taxon>
        <taxon>Bacteroidia</taxon>
        <taxon>Marinilabiliales</taxon>
        <taxon>Marinilabiliaceae</taxon>
        <taxon>Marinilabilia</taxon>
    </lineage>
</organism>
<dbReference type="Pfam" id="PF18765">
    <property type="entry name" value="Polbeta"/>
    <property type="match status" value="1"/>
</dbReference>
<keyword evidence="10" id="KW-1185">Reference proteome</keyword>
<dbReference type="Gene3D" id="3.30.460.10">
    <property type="entry name" value="Beta Polymerase, domain 2"/>
    <property type="match status" value="1"/>
</dbReference>
<evidence type="ECO:0000313" key="10">
    <source>
        <dbReference type="Proteomes" id="UP000252733"/>
    </source>
</evidence>
<dbReference type="NCBIfam" id="NF047752">
    <property type="entry name" value="MntA_antitoxin"/>
    <property type="match status" value="1"/>
</dbReference>
<comment type="caution">
    <text evidence="9">The sequence shown here is derived from an EMBL/GenBank/DDBJ whole genome shotgun (WGS) entry which is preliminary data.</text>
</comment>
<proteinExistence type="predicted"/>
<evidence type="ECO:0000256" key="6">
    <source>
        <dbReference type="ARBA" id="ARBA00022840"/>
    </source>
</evidence>
<dbReference type="GO" id="GO:0016779">
    <property type="term" value="F:nucleotidyltransferase activity"/>
    <property type="evidence" value="ECO:0007669"/>
    <property type="project" value="UniProtKB-KW"/>
</dbReference>
<evidence type="ECO:0000259" key="8">
    <source>
        <dbReference type="Pfam" id="PF18765"/>
    </source>
</evidence>
<dbReference type="PANTHER" id="PTHR33571">
    <property type="entry name" value="SSL8005 PROTEIN"/>
    <property type="match status" value="1"/>
</dbReference>
<dbReference type="OrthoDB" id="9809668at2"/>
<evidence type="ECO:0000256" key="5">
    <source>
        <dbReference type="ARBA" id="ARBA00022741"/>
    </source>
</evidence>
<protein>
    <recommendedName>
        <fullName evidence="8">Polymerase beta nucleotidyltransferase domain-containing protein</fullName>
    </recommendedName>
</protein>
<evidence type="ECO:0000256" key="1">
    <source>
        <dbReference type="ARBA" id="ARBA00001946"/>
    </source>
</evidence>
<dbReference type="PANTHER" id="PTHR33571:SF14">
    <property type="entry name" value="PROTEIN ADENYLYLTRANSFERASE MJ0435-RELATED"/>
    <property type="match status" value="1"/>
</dbReference>
<reference evidence="9 10" key="1">
    <citation type="submission" date="2018-07" db="EMBL/GenBank/DDBJ databases">
        <title>Freshwater and sediment microbial communities from various areas in North America, analyzing microbe dynamics in response to fracking.</title>
        <authorList>
            <person name="Lamendella R."/>
        </authorList>
    </citation>
    <scope>NUCLEOTIDE SEQUENCE [LARGE SCALE GENOMIC DNA]</scope>
    <source>
        <strain evidence="9 10">160A</strain>
    </source>
</reference>
<feature type="domain" description="Polymerase beta nucleotidyltransferase" evidence="8">
    <location>
        <begin position="17"/>
        <end position="96"/>
    </location>
</feature>
<evidence type="ECO:0000313" key="9">
    <source>
        <dbReference type="EMBL" id="RCW30429.1"/>
    </source>
</evidence>
<dbReference type="InterPro" id="IPR052038">
    <property type="entry name" value="Type-VII_TA_antitoxin"/>
</dbReference>
<dbReference type="EMBL" id="QPIZ01000022">
    <property type="protein sequence ID" value="RCW30429.1"/>
    <property type="molecule type" value="Genomic_DNA"/>
</dbReference>
<dbReference type="InterPro" id="IPR043519">
    <property type="entry name" value="NT_sf"/>
</dbReference>
<keyword evidence="4" id="KW-0479">Metal-binding</keyword>
<keyword evidence="6" id="KW-0067">ATP-binding</keyword>
<keyword evidence="2" id="KW-0808">Transferase</keyword>
<name>A0A2T0XPF1_9BACT</name>
<gene>
    <name evidence="9" type="ORF">DFO77_12279</name>
</gene>
<dbReference type="GO" id="GO:0046872">
    <property type="term" value="F:metal ion binding"/>
    <property type="evidence" value="ECO:0007669"/>
    <property type="project" value="UniProtKB-KW"/>
</dbReference>
<accession>A0A2T0XPF1</accession>
<sequence>MVDTRKILNYLQANKERLSRDYHLTQIGLFGSVARGDQKADSDIDIAIEFEPNTPDLYSLKLNLKQEIQKKFNRPVDICRIKYIKPIFKNQILSEIKYV</sequence>
<comment type="cofactor">
    <cofactor evidence="1">
        <name>Mg(2+)</name>
        <dbReference type="ChEBI" id="CHEBI:18420"/>
    </cofactor>
</comment>
<evidence type="ECO:0000256" key="3">
    <source>
        <dbReference type="ARBA" id="ARBA00022695"/>
    </source>
</evidence>
<dbReference type="GO" id="GO:0005524">
    <property type="term" value="F:ATP binding"/>
    <property type="evidence" value="ECO:0007669"/>
    <property type="project" value="UniProtKB-KW"/>
</dbReference>
<evidence type="ECO:0000256" key="4">
    <source>
        <dbReference type="ARBA" id="ARBA00022723"/>
    </source>
</evidence>
<keyword evidence="7" id="KW-0460">Magnesium</keyword>
<dbReference type="CDD" id="cd05403">
    <property type="entry name" value="NT_KNTase_like"/>
    <property type="match status" value="1"/>
</dbReference>